<evidence type="ECO:0000313" key="7">
    <source>
        <dbReference type="Proteomes" id="UP000193642"/>
    </source>
</evidence>
<name>A0A1Y2D2N1_9FUNG</name>
<comment type="caution">
    <text evidence="6">The sequence shown here is derived from an EMBL/GenBank/DDBJ whole genome shotgun (WGS) entry which is preliminary data.</text>
</comment>
<protein>
    <recommendedName>
        <fullName evidence="5">Receptor ligand binding region domain-containing protein</fullName>
    </recommendedName>
</protein>
<feature type="domain" description="Receptor ligand binding region" evidence="5">
    <location>
        <begin position="123"/>
        <end position="240"/>
    </location>
</feature>
<comment type="subcellular location">
    <subcellularLocation>
        <location evidence="1">Membrane</location>
    </subcellularLocation>
</comment>
<evidence type="ECO:0000256" key="1">
    <source>
        <dbReference type="ARBA" id="ARBA00004370"/>
    </source>
</evidence>
<keyword evidence="7" id="KW-1185">Reference proteome</keyword>
<dbReference type="Gene3D" id="3.40.50.2300">
    <property type="match status" value="2"/>
</dbReference>
<keyword evidence="3" id="KW-1133">Transmembrane helix</keyword>
<proteinExistence type="predicted"/>
<keyword evidence="4" id="KW-0472">Membrane</keyword>
<dbReference type="OrthoDB" id="2156141at2759"/>
<accession>A0A1Y2D2N1</accession>
<evidence type="ECO:0000256" key="2">
    <source>
        <dbReference type="ARBA" id="ARBA00022692"/>
    </source>
</evidence>
<dbReference type="AlphaFoldDB" id="A0A1Y2D2N1"/>
<evidence type="ECO:0000256" key="3">
    <source>
        <dbReference type="ARBA" id="ARBA00022989"/>
    </source>
</evidence>
<sequence length="250" mass="28000">MLRPSSYFVQVLSYSLCITHLLCYAQPTKDVVTIKIGILLPLSVAIPSSTTTDSQNRTYQDVQNMRQFSEFAVNISTILQPNIRVEFLEIDFWRKNTLSFNPSTSTNAGSAACMEDFQVLLLCTASASVLSQYKIPMCGDLQASPALSNKNEFPYYFRIYSGLGIHKHIYLLLKAWGVRRVAILVGNDQFNRQTATDMIQLLGVNGIKILQVVHVGPVFQKSTLNALKIVDARYILTFVATASLSNIYFH</sequence>
<dbReference type="Pfam" id="PF01094">
    <property type="entry name" value="ANF_receptor"/>
    <property type="match status" value="1"/>
</dbReference>
<organism evidence="6 7">
    <name type="scientific">Rhizoclosmatium globosum</name>
    <dbReference type="NCBI Taxonomy" id="329046"/>
    <lineage>
        <taxon>Eukaryota</taxon>
        <taxon>Fungi</taxon>
        <taxon>Fungi incertae sedis</taxon>
        <taxon>Chytridiomycota</taxon>
        <taxon>Chytridiomycota incertae sedis</taxon>
        <taxon>Chytridiomycetes</taxon>
        <taxon>Chytridiales</taxon>
        <taxon>Chytriomycetaceae</taxon>
        <taxon>Rhizoclosmatium</taxon>
    </lineage>
</organism>
<dbReference type="SUPFAM" id="SSF53822">
    <property type="entry name" value="Periplasmic binding protein-like I"/>
    <property type="match status" value="1"/>
</dbReference>
<gene>
    <name evidence="6" type="ORF">BCR33DRAFT_2475</name>
</gene>
<evidence type="ECO:0000259" key="5">
    <source>
        <dbReference type="Pfam" id="PF01094"/>
    </source>
</evidence>
<dbReference type="InterPro" id="IPR028082">
    <property type="entry name" value="Peripla_BP_I"/>
</dbReference>
<evidence type="ECO:0000256" key="4">
    <source>
        <dbReference type="ARBA" id="ARBA00023136"/>
    </source>
</evidence>
<dbReference type="EMBL" id="MCGO01000001">
    <property type="protein sequence ID" value="ORY53542.1"/>
    <property type="molecule type" value="Genomic_DNA"/>
</dbReference>
<dbReference type="InterPro" id="IPR001828">
    <property type="entry name" value="ANF_lig-bd_rcpt"/>
</dbReference>
<reference evidence="6 7" key="1">
    <citation type="submission" date="2016-07" db="EMBL/GenBank/DDBJ databases">
        <title>Pervasive Adenine N6-methylation of Active Genes in Fungi.</title>
        <authorList>
            <consortium name="DOE Joint Genome Institute"/>
            <person name="Mondo S.J."/>
            <person name="Dannebaum R.O."/>
            <person name="Kuo R.C."/>
            <person name="Labutti K."/>
            <person name="Haridas S."/>
            <person name="Kuo A."/>
            <person name="Salamov A."/>
            <person name="Ahrendt S.R."/>
            <person name="Lipzen A."/>
            <person name="Sullivan W."/>
            <person name="Andreopoulos W.B."/>
            <person name="Clum A."/>
            <person name="Lindquist E."/>
            <person name="Daum C."/>
            <person name="Ramamoorthy G.K."/>
            <person name="Gryganskyi A."/>
            <person name="Culley D."/>
            <person name="Magnuson J.K."/>
            <person name="James T.Y."/>
            <person name="O'Malley M.A."/>
            <person name="Stajich J.E."/>
            <person name="Spatafora J.W."/>
            <person name="Visel A."/>
            <person name="Grigoriev I.V."/>
        </authorList>
    </citation>
    <scope>NUCLEOTIDE SEQUENCE [LARGE SCALE GENOMIC DNA]</scope>
    <source>
        <strain evidence="6 7">JEL800</strain>
    </source>
</reference>
<dbReference type="Proteomes" id="UP000193642">
    <property type="component" value="Unassembled WGS sequence"/>
</dbReference>
<evidence type="ECO:0000313" key="6">
    <source>
        <dbReference type="EMBL" id="ORY53542.1"/>
    </source>
</evidence>
<keyword evidence="2" id="KW-0812">Transmembrane</keyword>
<dbReference type="GO" id="GO:0016020">
    <property type="term" value="C:membrane"/>
    <property type="evidence" value="ECO:0007669"/>
    <property type="project" value="UniProtKB-SubCell"/>
</dbReference>